<gene>
    <name evidence="2" type="ORF">DFQ06_3517</name>
</gene>
<organism evidence="2 3">
    <name type="scientific">Algibacter lectus</name>
    <dbReference type="NCBI Taxonomy" id="221126"/>
    <lineage>
        <taxon>Bacteria</taxon>
        <taxon>Pseudomonadati</taxon>
        <taxon>Bacteroidota</taxon>
        <taxon>Flavobacteriia</taxon>
        <taxon>Flavobacteriales</taxon>
        <taxon>Flavobacteriaceae</taxon>
        <taxon>Algibacter</taxon>
    </lineage>
</organism>
<evidence type="ECO:0000313" key="3">
    <source>
        <dbReference type="Proteomes" id="UP000294824"/>
    </source>
</evidence>
<accession>A0A4R8M999</accession>
<dbReference type="AlphaFoldDB" id="A0A4R8M999"/>
<evidence type="ECO:0008006" key="4">
    <source>
        <dbReference type="Google" id="ProtNLM"/>
    </source>
</evidence>
<protein>
    <recommendedName>
        <fullName evidence="4">DNA primase</fullName>
    </recommendedName>
</protein>
<feature type="region of interest" description="Disordered" evidence="1">
    <location>
        <begin position="110"/>
        <end position="137"/>
    </location>
</feature>
<dbReference type="EMBL" id="SORL01000012">
    <property type="protein sequence ID" value="TDY60385.1"/>
    <property type="molecule type" value="Genomic_DNA"/>
</dbReference>
<sequence>MPKSKKQLTLFNESNMSLNRVHVKPNKKNKNQHMKNRNENLKRVIVDFKKLTPEILALLVERYPDGYDDDQIISFKNQHNEIIEAVEVTTEDTKYLVKVSSKLAVTMENYDEDDYEDFDDNDPEAVQDPSLEDDDND</sequence>
<reference evidence="2 3" key="1">
    <citation type="submission" date="2019-03" db="EMBL/GenBank/DDBJ databases">
        <title>Genomic Encyclopedia of Type Strains, Phase III (KMG-III): the genomes of soil and plant-associated and newly described type strains.</title>
        <authorList>
            <person name="Whitman W."/>
        </authorList>
    </citation>
    <scope>NUCLEOTIDE SEQUENCE [LARGE SCALE GENOMIC DNA]</scope>
    <source>
        <strain evidence="2 3">CECT 8301</strain>
    </source>
</reference>
<dbReference type="Proteomes" id="UP000294824">
    <property type="component" value="Unassembled WGS sequence"/>
</dbReference>
<evidence type="ECO:0000313" key="2">
    <source>
        <dbReference type="EMBL" id="TDY60385.1"/>
    </source>
</evidence>
<name>A0A4R8M999_9FLAO</name>
<keyword evidence="3" id="KW-1185">Reference proteome</keyword>
<comment type="caution">
    <text evidence="2">The sequence shown here is derived from an EMBL/GenBank/DDBJ whole genome shotgun (WGS) entry which is preliminary data.</text>
</comment>
<evidence type="ECO:0000256" key="1">
    <source>
        <dbReference type="SAM" id="MobiDB-lite"/>
    </source>
</evidence>
<proteinExistence type="predicted"/>